<reference evidence="2" key="1">
    <citation type="submission" date="2019-08" db="EMBL/GenBank/DDBJ databases">
        <title>Limnoglobus roseus gen. nov., sp. nov., a novel freshwater planctomycete with a giant genome from the family Gemmataceae.</title>
        <authorList>
            <person name="Kulichevskaya I.S."/>
            <person name="Naumoff D.G."/>
            <person name="Miroshnikov K."/>
            <person name="Ivanova A."/>
            <person name="Philippov D.A."/>
            <person name="Hakobyan A."/>
            <person name="Rijpstra I.C."/>
            <person name="Sinninghe Damste J.S."/>
            <person name="Liesack W."/>
            <person name="Dedysh S.N."/>
        </authorList>
    </citation>
    <scope>NUCLEOTIDE SEQUENCE [LARGE SCALE GENOMIC DNA]</scope>
    <source>
        <strain evidence="2">PX52</strain>
    </source>
</reference>
<accession>A0A5C1AIL3</accession>
<dbReference type="Proteomes" id="UP000324974">
    <property type="component" value="Chromosome"/>
</dbReference>
<sequence length="246" mass="27737">MDTVKNILIDEEFTGLDNTFIQDNEIVQLKLMDADTGDGIRIDFRATKPVSLFHRLHCGLEGEYPGEASFTAAAFETALAKIGVTPESERRYFGYGVSSDTAMLRKYRVKIEIVDLQELIRLNPEYEQQMAVGGSSMEVAYLLLTGKRPPLDTHFGLGELDLIREIYRKVMAFTGCNTLLSVMPYGHCAGMPIDEYVAGYRRAADGYRFNNSDLLAKSLTARIPARVFYHDDEDDFDDDWGDDDDD</sequence>
<evidence type="ECO:0008006" key="3">
    <source>
        <dbReference type="Google" id="ProtNLM"/>
    </source>
</evidence>
<dbReference type="RefSeq" id="WP_149112404.1">
    <property type="nucleotide sequence ID" value="NZ_CP042425.1"/>
</dbReference>
<name>A0A5C1AIL3_9BACT</name>
<gene>
    <name evidence="1" type="ORF">PX52LOC_04857</name>
</gene>
<keyword evidence="2" id="KW-1185">Reference proteome</keyword>
<proteinExistence type="predicted"/>
<evidence type="ECO:0000313" key="1">
    <source>
        <dbReference type="EMBL" id="QEL17846.1"/>
    </source>
</evidence>
<dbReference type="EMBL" id="CP042425">
    <property type="protein sequence ID" value="QEL17846.1"/>
    <property type="molecule type" value="Genomic_DNA"/>
</dbReference>
<dbReference type="KEGG" id="lrs:PX52LOC_04857"/>
<evidence type="ECO:0000313" key="2">
    <source>
        <dbReference type="Proteomes" id="UP000324974"/>
    </source>
</evidence>
<protein>
    <recommendedName>
        <fullName evidence="3">3'-5' exonuclease</fullName>
    </recommendedName>
</protein>
<dbReference type="AlphaFoldDB" id="A0A5C1AIL3"/>
<organism evidence="1 2">
    <name type="scientific">Limnoglobus roseus</name>
    <dbReference type="NCBI Taxonomy" id="2598579"/>
    <lineage>
        <taxon>Bacteria</taxon>
        <taxon>Pseudomonadati</taxon>
        <taxon>Planctomycetota</taxon>
        <taxon>Planctomycetia</taxon>
        <taxon>Gemmatales</taxon>
        <taxon>Gemmataceae</taxon>
        <taxon>Limnoglobus</taxon>
    </lineage>
</organism>